<dbReference type="Proteomes" id="UP000422736">
    <property type="component" value="Chromosome 6"/>
</dbReference>
<accession>A0ABX6F0H6</accession>
<reference evidence="9 10" key="2">
    <citation type="submission" date="2019-11" db="EMBL/GenBank/DDBJ databases">
        <authorList>
            <person name="Lu H."/>
        </authorList>
    </citation>
    <scope>NUCLEOTIDE SEQUENCE [LARGE SCALE GENOMIC DNA]</scope>
    <source>
        <strain evidence="9 10">FIM1</strain>
    </source>
</reference>
<evidence type="ECO:0000256" key="2">
    <source>
        <dbReference type="ARBA" id="ARBA00006540"/>
    </source>
</evidence>
<keyword evidence="4 8" id="KW-0689">Ribosomal protein</keyword>
<evidence type="ECO:0000313" key="10">
    <source>
        <dbReference type="Proteomes" id="UP000422736"/>
    </source>
</evidence>
<protein>
    <recommendedName>
        <fullName evidence="7">Large ribosomal subunit protein uL3m</fullName>
    </recommendedName>
</protein>
<dbReference type="InterPro" id="IPR019927">
    <property type="entry name" value="Ribosomal_uL3_bac/org-type"/>
</dbReference>
<keyword evidence="5" id="KW-0496">Mitochondrion</keyword>
<dbReference type="GO" id="GO:0005840">
    <property type="term" value="C:ribosome"/>
    <property type="evidence" value="ECO:0007669"/>
    <property type="project" value="UniProtKB-KW"/>
</dbReference>
<dbReference type="InterPro" id="IPR000597">
    <property type="entry name" value="Ribosomal_uL3"/>
</dbReference>
<sequence length="274" mass="29644">MMSLNGGIASKAWIRLFSQSAVTNGAKLVAPSVVSSTNLEPVQLNHSPESALKRRRLPLRCGALSKKVGMMPYFDKESGKRIAATVLQLDNNEVILHRTAQENNYWACQVGFGNKLPHKVSRQLLGHFAAHVVNPKEKVVEFRVKDESGLLPVGTLIKPSWFKPGQYVDLKSTSKGKGFQGVMKRYGFKGLKASHGVSVSHRSGGSYGQNQTPGRVLPGKKMPGHMGVDTVTIQNVQVLEVNDETGTVLVKGSVAGPKGAFVRIQDAIKKPAPV</sequence>
<evidence type="ECO:0000256" key="5">
    <source>
        <dbReference type="ARBA" id="ARBA00023128"/>
    </source>
</evidence>
<keyword evidence="6 8" id="KW-0687">Ribonucleoprotein</keyword>
<dbReference type="PROSITE" id="PS00474">
    <property type="entry name" value="RIBOSOMAL_L3"/>
    <property type="match status" value="1"/>
</dbReference>
<evidence type="ECO:0000256" key="3">
    <source>
        <dbReference type="ARBA" id="ARBA00022946"/>
    </source>
</evidence>
<dbReference type="Pfam" id="PF00297">
    <property type="entry name" value="Ribosomal_L3"/>
    <property type="match status" value="1"/>
</dbReference>
<comment type="similarity">
    <text evidence="2 8">Belongs to the universal ribosomal protein uL3 family.</text>
</comment>
<keyword evidence="3" id="KW-0809">Transit peptide</keyword>
<proteinExistence type="inferred from homology"/>
<evidence type="ECO:0000256" key="6">
    <source>
        <dbReference type="ARBA" id="ARBA00023274"/>
    </source>
</evidence>
<evidence type="ECO:0000256" key="1">
    <source>
        <dbReference type="ARBA" id="ARBA00004173"/>
    </source>
</evidence>
<dbReference type="PANTHER" id="PTHR11229">
    <property type="entry name" value="50S RIBOSOMAL PROTEIN L3"/>
    <property type="match status" value="1"/>
</dbReference>
<evidence type="ECO:0000256" key="4">
    <source>
        <dbReference type="ARBA" id="ARBA00022980"/>
    </source>
</evidence>
<organism evidence="9 10">
    <name type="scientific">Kluyveromyces marxianus</name>
    <name type="common">Yeast</name>
    <name type="synonym">Candida kefyr</name>
    <dbReference type="NCBI Taxonomy" id="4911"/>
    <lineage>
        <taxon>Eukaryota</taxon>
        <taxon>Fungi</taxon>
        <taxon>Dikarya</taxon>
        <taxon>Ascomycota</taxon>
        <taxon>Saccharomycotina</taxon>
        <taxon>Saccharomycetes</taxon>
        <taxon>Saccharomycetales</taxon>
        <taxon>Saccharomycetaceae</taxon>
        <taxon>Kluyveromyces</taxon>
    </lineage>
</organism>
<evidence type="ECO:0000313" key="9">
    <source>
        <dbReference type="EMBL" id="QGN17502.1"/>
    </source>
</evidence>
<dbReference type="EMBL" id="CP015059">
    <property type="protein sequence ID" value="QGN17502.1"/>
    <property type="molecule type" value="Genomic_DNA"/>
</dbReference>
<dbReference type="PANTHER" id="PTHR11229:SF8">
    <property type="entry name" value="LARGE RIBOSOMAL SUBUNIT PROTEIN UL3M"/>
    <property type="match status" value="1"/>
</dbReference>
<evidence type="ECO:0000256" key="7">
    <source>
        <dbReference type="ARBA" id="ARBA00035209"/>
    </source>
</evidence>
<name>A0ABX6F0H6_KLUMA</name>
<keyword evidence="10" id="KW-1185">Reference proteome</keyword>
<comment type="subcellular location">
    <subcellularLocation>
        <location evidence="1">Mitochondrion</location>
    </subcellularLocation>
</comment>
<dbReference type="Gene3D" id="3.30.160.810">
    <property type="match status" value="1"/>
</dbReference>
<dbReference type="NCBIfam" id="TIGR03625">
    <property type="entry name" value="L3_bact"/>
    <property type="match status" value="1"/>
</dbReference>
<evidence type="ECO:0000256" key="8">
    <source>
        <dbReference type="RuleBase" id="RU003905"/>
    </source>
</evidence>
<dbReference type="InterPro" id="IPR009000">
    <property type="entry name" value="Transl_B-barrel_sf"/>
</dbReference>
<dbReference type="InterPro" id="IPR019926">
    <property type="entry name" value="Ribosomal_uL3_CS"/>
</dbReference>
<dbReference type="SUPFAM" id="SSF50447">
    <property type="entry name" value="Translation proteins"/>
    <property type="match status" value="1"/>
</dbReference>
<reference evidence="9 10" key="1">
    <citation type="submission" date="2016-03" db="EMBL/GenBank/DDBJ databases">
        <title>How can Kluyveromyces marxianus grow so fast - potential evolutionary course in Saccharomyces Complex revealed by comparative genomics.</title>
        <authorList>
            <person name="Mo W."/>
            <person name="Lu W."/>
            <person name="Yang X."/>
            <person name="Qi J."/>
            <person name="Lv H."/>
        </authorList>
    </citation>
    <scope>NUCLEOTIDE SEQUENCE [LARGE SCALE GENOMIC DNA]</scope>
    <source>
        <strain evidence="9 10">FIM1</strain>
    </source>
</reference>
<gene>
    <name evidence="9" type="primary">rplC</name>
    <name evidence="9" type="ORF">FIM1_4238</name>
</gene>
<dbReference type="Gene3D" id="2.40.30.10">
    <property type="entry name" value="Translation factors"/>
    <property type="match status" value="1"/>
</dbReference>